<dbReference type="NCBIfam" id="TIGR02531">
    <property type="entry name" value="yecD_yerC"/>
    <property type="match status" value="1"/>
</dbReference>
<dbReference type="PANTHER" id="PTHR40080:SF1">
    <property type="entry name" value="TRPR-LIKE PROTEIN YERC_YECD"/>
    <property type="match status" value="1"/>
</dbReference>
<dbReference type="InterPro" id="IPR013368">
    <property type="entry name" value="YecD_YerC"/>
</dbReference>
<dbReference type="AlphaFoldDB" id="A0A921GEE4"/>
<dbReference type="InterPro" id="IPR038116">
    <property type="entry name" value="TrpR-like_sf"/>
</dbReference>
<proteinExistence type="predicted"/>
<sequence>MVERGTENAEKDETARLLAALCSLSTPEEARAFLADLCTAREIDDLSQRLAVASMLSAGASYVDVSHATGASSTTVSRVSKCLNGPAGGYRMVLARIGDEA</sequence>
<dbReference type="Proteomes" id="UP000697330">
    <property type="component" value="Unassembled WGS sequence"/>
</dbReference>
<reference evidence="1" key="1">
    <citation type="journal article" date="2021" name="PeerJ">
        <title>Extensive microbial diversity within the chicken gut microbiome revealed by metagenomics and culture.</title>
        <authorList>
            <person name="Gilroy R."/>
            <person name="Ravi A."/>
            <person name="Getino M."/>
            <person name="Pursley I."/>
            <person name="Horton D.L."/>
            <person name="Alikhan N.F."/>
            <person name="Baker D."/>
            <person name="Gharbi K."/>
            <person name="Hall N."/>
            <person name="Watson M."/>
            <person name="Adriaenssens E.M."/>
            <person name="Foster-Nyarko E."/>
            <person name="Jarju S."/>
            <person name="Secka A."/>
            <person name="Antonio M."/>
            <person name="Oren A."/>
            <person name="Chaudhuri R.R."/>
            <person name="La Ragione R."/>
            <person name="Hildebrand F."/>
            <person name="Pallen M.J."/>
        </authorList>
    </citation>
    <scope>NUCLEOTIDE SEQUENCE</scope>
    <source>
        <strain evidence="1">CHK124-7917</strain>
    </source>
</reference>
<dbReference type="GO" id="GO:0043565">
    <property type="term" value="F:sequence-specific DNA binding"/>
    <property type="evidence" value="ECO:0007669"/>
    <property type="project" value="InterPro"/>
</dbReference>
<dbReference type="OrthoDB" id="2621539at2"/>
<dbReference type="PIRSF" id="PIRSF012508">
    <property type="entry name" value="YerC"/>
    <property type="match status" value="1"/>
</dbReference>
<dbReference type="Pfam" id="PF01371">
    <property type="entry name" value="Trp_repressor"/>
    <property type="match status" value="1"/>
</dbReference>
<accession>A0A921GEE4</accession>
<protein>
    <submittedName>
        <fullName evidence="1">YerC/YecD family TrpR-related protein</fullName>
    </submittedName>
</protein>
<dbReference type="InterPro" id="IPR010921">
    <property type="entry name" value="Trp_repressor/repl_initiator"/>
</dbReference>
<dbReference type="RefSeq" id="WP_075280557.1">
    <property type="nucleotide sequence ID" value="NZ_CALUGK010000011.1"/>
</dbReference>
<dbReference type="SUPFAM" id="SSF48295">
    <property type="entry name" value="TrpR-like"/>
    <property type="match status" value="1"/>
</dbReference>
<dbReference type="PANTHER" id="PTHR40080">
    <property type="entry name" value="LMO1763 PROTEIN"/>
    <property type="match status" value="1"/>
</dbReference>
<comment type="caution">
    <text evidence="1">The sequence shown here is derived from an EMBL/GenBank/DDBJ whole genome shotgun (WGS) entry which is preliminary data.</text>
</comment>
<dbReference type="GO" id="GO:0003700">
    <property type="term" value="F:DNA-binding transcription factor activity"/>
    <property type="evidence" value="ECO:0007669"/>
    <property type="project" value="InterPro"/>
</dbReference>
<evidence type="ECO:0000313" key="1">
    <source>
        <dbReference type="EMBL" id="HJF44314.1"/>
    </source>
</evidence>
<dbReference type="EMBL" id="DYWQ01000011">
    <property type="protein sequence ID" value="HJF44314.1"/>
    <property type="molecule type" value="Genomic_DNA"/>
</dbReference>
<gene>
    <name evidence="1" type="ORF">K8U72_00800</name>
</gene>
<evidence type="ECO:0000313" key="2">
    <source>
        <dbReference type="Proteomes" id="UP000697330"/>
    </source>
</evidence>
<name>A0A921GEE4_9ACTN</name>
<dbReference type="Gene3D" id="1.10.1270.10">
    <property type="entry name" value="TrpR-like"/>
    <property type="match status" value="1"/>
</dbReference>
<reference evidence="1" key="2">
    <citation type="submission" date="2021-09" db="EMBL/GenBank/DDBJ databases">
        <authorList>
            <person name="Gilroy R."/>
        </authorList>
    </citation>
    <scope>NUCLEOTIDE SEQUENCE</scope>
    <source>
        <strain evidence="1">CHK124-7917</strain>
    </source>
</reference>
<dbReference type="InterPro" id="IPR000831">
    <property type="entry name" value="Trp_repress"/>
</dbReference>
<organism evidence="1 2">
    <name type="scientific">Thermophilibacter provencensis</name>
    <dbReference type="NCBI Taxonomy" id="1852386"/>
    <lineage>
        <taxon>Bacteria</taxon>
        <taxon>Bacillati</taxon>
        <taxon>Actinomycetota</taxon>
        <taxon>Coriobacteriia</taxon>
        <taxon>Coriobacteriales</taxon>
        <taxon>Atopobiaceae</taxon>
        <taxon>Thermophilibacter</taxon>
    </lineage>
</organism>